<comment type="caution">
    <text evidence="3">The sequence shown here is derived from an EMBL/GenBank/DDBJ whole genome shotgun (WGS) entry which is preliminary data.</text>
</comment>
<organism evidence="3 4">
    <name type="scientific">Leptomonas seymouri</name>
    <dbReference type="NCBI Taxonomy" id="5684"/>
    <lineage>
        <taxon>Eukaryota</taxon>
        <taxon>Discoba</taxon>
        <taxon>Euglenozoa</taxon>
        <taxon>Kinetoplastea</taxon>
        <taxon>Metakinetoplastina</taxon>
        <taxon>Trypanosomatida</taxon>
        <taxon>Trypanosomatidae</taxon>
        <taxon>Leishmaniinae</taxon>
        <taxon>Leptomonas</taxon>
    </lineage>
</organism>
<dbReference type="SUPFAM" id="SSF52047">
    <property type="entry name" value="RNI-like"/>
    <property type="match status" value="1"/>
</dbReference>
<dbReference type="AlphaFoldDB" id="A0A0N1I4U2"/>
<feature type="region of interest" description="Disordered" evidence="1">
    <location>
        <begin position="1"/>
        <end position="89"/>
    </location>
</feature>
<dbReference type="OMA" id="GTWEWWY"/>
<evidence type="ECO:0000256" key="1">
    <source>
        <dbReference type="SAM" id="MobiDB-lite"/>
    </source>
</evidence>
<evidence type="ECO:0000313" key="3">
    <source>
        <dbReference type="EMBL" id="KPI85514.1"/>
    </source>
</evidence>
<reference evidence="3 4" key="1">
    <citation type="journal article" date="2015" name="PLoS Pathog.">
        <title>Leptomonas seymouri: Adaptations to the Dixenous Life Cycle Analyzed by Genome Sequencing, Transcriptome Profiling and Co-infection with Leishmania donovani.</title>
        <authorList>
            <person name="Kraeva N."/>
            <person name="Butenko A."/>
            <person name="Hlavacova J."/>
            <person name="Kostygov A."/>
            <person name="Myskova J."/>
            <person name="Grybchuk D."/>
            <person name="Lestinova T."/>
            <person name="Votypka J."/>
            <person name="Volf P."/>
            <person name="Opperdoes F."/>
            <person name="Flegontov P."/>
            <person name="Lukes J."/>
            <person name="Yurchenko V."/>
        </authorList>
    </citation>
    <scope>NUCLEOTIDE SEQUENCE [LARGE SCALE GENOMIC DNA]</scope>
    <source>
        <strain evidence="3 4">ATCC 30220</strain>
    </source>
</reference>
<feature type="compositionally biased region" description="Basic and acidic residues" evidence="1">
    <location>
        <begin position="51"/>
        <end position="61"/>
    </location>
</feature>
<feature type="domain" description="Leucine-rich" evidence="2">
    <location>
        <begin position="135"/>
        <end position="401"/>
    </location>
</feature>
<dbReference type="EMBL" id="LJSK01000183">
    <property type="protein sequence ID" value="KPI85514.1"/>
    <property type="molecule type" value="Genomic_DNA"/>
</dbReference>
<feature type="compositionally biased region" description="Basic and acidic residues" evidence="1">
    <location>
        <begin position="31"/>
        <end position="40"/>
    </location>
</feature>
<dbReference type="VEuPathDB" id="TriTrypDB:Lsey_0183_0130"/>
<feature type="compositionally biased region" description="Basic residues" evidence="1">
    <location>
        <begin position="62"/>
        <end position="71"/>
    </location>
</feature>
<evidence type="ECO:0000259" key="2">
    <source>
        <dbReference type="Pfam" id="PF26020"/>
    </source>
</evidence>
<protein>
    <recommendedName>
        <fullName evidence="2">Leucine-rich domain-containing protein</fullName>
    </recommendedName>
</protein>
<dbReference type="OrthoDB" id="272279at2759"/>
<proteinExistence type="predicted"/>
<name>A0A0N1I4U2_LEPSE</name>
<sequence length="412" mass="45269">MGCDVSSLRPTKGAGANKKNKKKTADAATKNGEHLGKEFEGSSSLEIPVPESKRVEHEHEKKRSKGSKKVSHSQPRSATPGRGQAESKLNPSCLIELQTIINEMSDSSSRGTSLSTPQLFRITPTIRDEVEPGTWAWWRQELRCEQVTRDGYSCVQLQDVANRLTCQHADNPESVDLDLSNCYMERTAPYVLGRFFASTQLKELRWITSLRLDGNYFTDDGFGTMLATMSAENEEQTILPLLRQLYVNNMNLDCSSVTGLLAYLFPVNRRAMHSLPSDSTLCIAGGRADRPSEAFIAGNKHGPRVPLFPSLSVLSLSDNPGLGTDGLIQILRNFLAVHYEPSSISVVDLSRCGFDKASAGSFQEYFGQLSKATEMGCYPVVPARFVLSGNQHGISDLHVIHSQASTSVQLVL</sequence>
<gene>
    <name evidence="3" type="ORF">ABL78_5434</name>
</gene>
<dbReference type="InterPro" id="IPR032675">
    <property type="entry name" value="LRR_dom_sf"/>
</dbReference>
<dbReference type="Proteomes" id="UP000038009">
    <property type="component" value="Unassembled WGS sequence"/>
</dbReference>
<keyword evidence="4" id="KW-1185">Reference proteome</keyword>
<accession>A0A0N1I4U2</accession>
<dbReference type="Gene3D" id="3.80.10.10">
    <property type="entry name" value="Ribonuclease Inhibitor"/>
    <property type="match status" value="1"/>
</dbReference>
<evidence type="ECO:0000313" key="4">
    <source>
        <dbReference type="Proteomes" id="UP000038009"/>
    </source>
</evidence>
<dbReference type="InterPro" id="IPR058820">
    <property type="entry name" value="LRR_16"/>
</dbReference>
<dbReference type="Pfam" id="PF26020">
    <property type="entry name" value="LRR_16"/>
    <property type="match status" value="1"/>
</dbReference>